<keyword evidence="3" id="KW-1185">Reference proteome</keyword>
<feature type="compositionally biased region" description="Basic residues" evidence="1">
    <location>
        <begin position="1"/>
        <end position="12"/>
    </location>
</feature>
<evidence type="ECO:0000313" key="3">
    <source>
        <dbReference type="Proteomes" id="UP000078555"/>
    </source>
</evidence>
<reference evidence="3" key="1">
    <citation type="submission" date="2016-05" db="EMBL/GenBank/DDBJ databases">
        <authorList>
            <person name="Naeem Raeece"/>
        </authorList>
    </citation>
    <scope>NUCLEOTIDE SEQUENCE [LARGE SCALE GENOMIC DNA]</scope>
</reference>
<dbReference type="EMBL" id="FLRD01000011">
    <property type="protein sequence ID" value="SBT31147.1"/>
    <property type="molecule type" value="Genomic_DNA"/>
</dbReference>
<gene>
    <name evidence="2" type="ORF">POVWA1_005740</name>
</gene>
<evidence type="ECO:0000313" key="2">
    <source>
        <dbReference type="EMBL" id="SBT31147.1"/>
    </source>
</evidence>
<dbReference type="AlphaFoldDB" id="A0A1A8YHW9"/>
<dbReference type="Proteomes" id="UP000078555">
    <property type="component" value="Unassembled WGS sequence"/>
</dbReference>
<organism evidence="2 3">
    <name type="scientific">Plasmodium ovale wallikeri</name>
    <dbReference type="NCBI Taxonomy" id="864142"/>
    <lineage>
        <taxon>Eukaryota</taxon>
        <taxon>Sar</taxon>
        <taxon>Alveolata</taxon>
        <taxon>Apicomplexa</taxon>
        <taxon>Aconoidasida</taxon>
        <taxon>Haemosporida</taxon>
        <taxon>Plasmodiidae</taxon>
        <taxon>Plasmodium</taxon>
        <taxon>Plasmodium (Plasmodium)</taxon>
    </lineage>
</organism>
<sequence length="73" mass="8131">MAMRRDGRKAKTQHPTCELKGGTTRSKNELKVDEAKGRGAKKESGKNHKVCTNDEHRKGLKQENGVTEKSLDP</sequence>
<proteinExistence type="predicted"/>
<accession>A0A1A8YHW9</accession>
<evidence type="ECO:0000256" key="1">
    <source>
        <dbReference type="SAM" id="MobiDB-lite"/>
    </source>
</evidence>
<feature type="region of interest" description="Disordered" evidence="1">
    <location>
        <begin position="1"/>
        <end position="73"/>
    </location>
</feature>
<protein>
    <submittedName>
        <fullName evidence="2">Uncharacterized protein</fullName>
    </submittedName>
</protein>
<name>A0A1A8YHW9_PLAOA</name>
<feature type="compositionally biased region" description="Basic and acidic residues" evidence="1">
    <location>
        <begin position="26"/>
        <end position="61"/>
    </location>
</feature>